<organism evidence="2 3">
    <name type="scientific">Pseudo-nitzschia multistriata</name>
    <dbReference type="NCBI Taxonomy" id="183589"/>
    <lineage>
        <taxon>Eukaryota</taxon>
        <taxon>Sar</taxon>
        <taxon>Stramenopiles</taxon>
        <taxon>Ochrophyta</taxon>
        <taxon>Bacillariophyta</taxon>
        <taxon>Bacillariophyceae</taxon>
        <taxon>Bacillariophycidae</taxon>
        <taxon>Bacillariales</taxon>
        <taxon>Bacillariaceae</taxon>
        <taxon>Pseudo-nitzschia</taxon>
    </lineage>
</organism>
<dbReference type="Proteomes" id="UP000291116">
    <property type="component" value="Unassembled WGS sequence"/>
</dbReference>
<proteinExistence type="predicted"/>
<gene>
    <name evidence="2" type="ORF">PSNMU_V1.4_AUG-EV-PASAV3_0065180</name>
</gene>
<protein>
    <submittedName>
        <fullName evidence="2">Uncharacterized protein</fullName>
    </submittedName>
</protein>
<accession>A0A448ZC31</accession>
<feature type="region of interest" description="Disordered" evidence="1">
    <location>
        <begin position="41"/>
        <end position="74"/>
    </location>
</feature>
<evidence type="ECO:0000313" key="2">
    <source>
        <dbReference type="EMBL" id="VEU39580.1"/>
    </source>
</evidence>
<keyword evidence="3" id="KW-1185">Reference proteome</keyword>
<dbReference type="AlphaFoldDB" id="A0A448ZC31"/>
<evidence type="ECO:0000313" key="3">
    <source>
        <dbReference type="Proteomes" id="UP000291116"/>
    </source>
</evidence>
<sequence>MLCFGACCVVPCALQQTNPLEARDCIKRLGHGSECRASSVVEGSGTRSTSSSNGWDGGSLGNGRDRWGGGKTVRGSRVNGTETLAYTVEIRPWWTPLLNPHFQRILLLFVPT</sequence>
<name>A0A448ZC31_9STRA</name>
<feature type="compositionally biased region" description="Low complexity" evidence="1">
    <location>
        <begin position="41"/>
        <end position="52"/>
    </location>
</feature>
<dbReference type="EMBL" id="CAACVS010000225">
    <property type="protein sequence ID" value="VEU39580.1"/>
    <property type="molecule type" value="Genomic_DNA"/>
</dbReference>
<evidence type="ECO:0000256" key="1">
    <source>
        <dbReference type="SAM" id="MobiDB-lite"/>
    </source>
</evidence>
<reference evidence="2 3" key="1">
    <citation type="submission" date="2019-01" db="EMBL/GenBank/DDBJ databases">
        <authorList>
            <person name="Ferrante I. M."/>
        </authorList>
    </citation>
    <scope>NUCLEOTIDE SEQUENCE [LARGE SCALE GENOMIC DNA]</scope>
    <source>
        <strain evidence="2 3">B856</strain>
    </source>
</reference>